<dbReference type="GO" id="GO:0047804">
    <property type="term" value="F:cysteine-S-conjugate beta-lyase activity"/>
    <property type="evidence" value="ECO:0007669"/>
    <property type="project" value="UniProtKB-EC"/>
</dbReference>
<dbReference type="RefSeq" id="WP_007009037.1">
    <property type="nucleotide sequence ID" value="NZ_AJXZ01000032.1"/>
</dbReference>
<comment type="pathway">
    <text evidence="5">Amino-acid biosynthesis; L-methionine biosynthesis via de novo pathway; L-homocysteine from L-cystathionine: step 1/1.</text>
</comment>
<evidence type="ECO:0000256" key="4">
    <source>
        <dbReference type="ARBA" id="ARBA00023239"/>
    </source>
</evidence>
<dbReference type="PATRIC" id="fig|1189611.3.peg.2686"/>
<organism evidence="10 11">
    <name type="scientific">Nitratireductor aquibiodomus RA22</name>
    <dbReference type="NCBI Taxonomy" id="1189611"/>
    <lineage>
        <taxon>Bacteria</taxon>
        <taxon>Pseudomonadati</taxon>
        <taxon>Pseudomonadota</taxon>
        <taxon>Alphaproteobacteria</taxon>
        <taxon>Hyphomicrobiales</taxon>
        <taxon>Phyllobacteriaceae</taxon>
        <taxon>Nitratireductor</taxon>
    </lineage>
</organism>
<evidence type="ECO:0000256" key="2">
    <source>
        <dbReference type="ARBA" id="ARBA00009077"/>
    </source>
</evidence>
<evidence type="ECO:0000256" key="1">
    <source>
        <dbReference type="ARBA" id="ARBA00001933"/>
    </source>
</evidence>
<comment type="catalytic activity">
    <reaction evidence="6">
        <text>L,L-cystathionine + H2O = L-homocysteine + pyruvate + NH4(+)</text>
        <dbReference type="Rhea" id="RHEA:13965"/>
        <dbReference type="ChEBI" id="CHEBI:15361"/>
        <dbReference type="ChEBI" id="CHEBI:15377"/>
        <dbReference type="ChEBI" id="CHEBI:28938"/>
        <dbReference type="ChEBI" id="CHEBI:58161"/>
        <dbReference type="ChEBI" id="CHEBI:58199"/>
    </reaction>
</comment>
<dbReference type="Gene3D" id="3.90.1150.10">
    <property type="entry name" value="Aspartate Aminotransferase, domain 1"/>
    <property type="match status" value="1"/>
</dbReference>
<dbReference type="InterPro" id="IPR015421">
    <property type="entry name" value="PyrdxlP-dep_Trfase_major"/>
</dbReference>
<evidence type="ECO:0000256" key="6">
    <source>
        <dbReference type="ARBA" id="ARBA00047517"/>
    </source>
</evidence>
<dbReference type="InterPro" id="IPR000277">
    <property type="entry name" value="Cys/Met-Metab_PyrdxlP-dep_enz"/>
</dbReference>
<dbReference type="PANTHER" id="PTHR43500">
    <property type="entry name" value="CYSTATHIONINE BETA-LYASE-RELATED"/>
    <property type="match status" value="1"/>
</dbReference>
<sequence length="396" mass="42689">MSDWTNCVTSPDVDTEGFRSLAYPVHRASTIIFPDAQAYAARHDRGLDGYTYGLSGTPTVRALEQKISALEGGGRTLLVPSGQAASALAILSFIQKGDRLLIADSAYPPIRDFAQHDLRRMGIEIAFYDPTAPEELENLIDERTRMIWVESPGSTTMEVQDVPRICAIAHRAGVLVGCDNTWATPLNFKPLVHGADIVVEALTKYFAGHSDALMGSITLADPESAKTVRATLNRFGIGVSPDECSLVLRGIETMAVRLDYASRTAAKLAERFCAHPLVDSVLYPPLKGSPGHEIWQRDFSGASAVFSVVFKTPAIEHVPAALDALQTFSIGASWGGTRSLVAPMPVKQHRTARPWTGNDLVLRISVGLEDAADLEADVERLLNVLATHASEDAGAS</sequence>
<dbReference type="Proteomes" id="UP000004622">
    <property type="component" value="Unassembled WGS sequence"/>
</dbReference>
<gene>
    <name evidence="10" type="ORF">A33O_13248</name>
</gene>
<comment type="cofactor">
    <cofactor evidence="1 9">
        <name>pyridoxal 5'-phosphate</name>
        <dbReference type="ChEBI" id="CHEBI:597326"/>
    </cofactor>
</comment>
<comment type="similarity">
    <text evidence="2 9">Belongs to the trans-sulfuration enzymes family.</text>
</comment>
<dbReference type="AlphaFoldDB" id="I5BWW9"/>
<reference evidence="10 11" key="1">
    <citation type="journal article" date="2012" name="J. Bacteriol.">
        <title>Genome Sequence of Nitratireductor aquibiodomus Strain RA22.</title>
        <authorList>
            <person name="Singh A."/>
            <person name="Jangir P.K."/>
            <person name="Kumari C."/>
            <person name="Sharma R."/>
        </authorList>
    </citation>
    <scope>NUCLEOTIDE SEQUENCE [LARGE SCALE GENOMIC DNA]</scope>
    <source>
        <strain evidence="10 11">RA22</strain>
    </source>
</reference>
<evidence type="ECO:0000256" key="9">
    <source>
        <dbReference type="RuleBase" id="RU362118"/>
    </source>
</evidence>
<dbReference type="InterPro" id="IPR006233">
    <property type="entry name" value="Cys_b_lyase_bac"/>
</dbReference>
<evidence type="ECO:0000256" key="3">
    <source>
        <dbReference type="ARBA" id="ARBA00022898"/>
    </source>
</evidence>
<evidence type="ECO:0000313" key="10">
    <source>
        <dbReference type="EMBL" id="EIM74071.1"/>
    </source>
</evidence>
<dbReference type="Gene3D" id="3.40.640.10">
    <property type="entry name" value="Type I PLP-dependent aspartate aminotransferase-like (Major domain)"/>
    <property type="match status" value="1"/>
</dbReference>
<evidence type="ECO:0000256" key="5">
    <source>
        <dbReference type="ARBA" id="ARBA00046315"/>
    </source>
</evidence>
<dbReference type="OrthoDB" id="9790858at2"/>
<dbReference type="GO" id="GO:0019346">
    <property type="term" value="P:transsulfuration"/>
    <property type="evidence" value="ECO:0007669"/>
    <property type="project" value="InterPro"/>
</dbReference>
<dbReference type="InterPro" id="IPR054542">
    <property type="entry name" value="Cys_met_metab_PP"/>
</dbReference>
<proteinExistence type="inferred from homology"/>
<comment type="caution">
    <text evidence="10">The sequence shown here is derived from an EMBL/GenBank/DDBJ whole genome shotgun (WGS) entry which is preliminary data.</text>
</comment>
<keyword evidence="3 8" id="KW-0663">Pyridoxal phosphate</keyword>
<comment type="catalytic activity">
    <reaction evidence="7">
        <text>an S-substituted L-cysteine + H2O = a thiol + pyruvate + NH4(+)</text>
        <dbReference type="Rhea" id="RHEA:18121"/>
        <dbReference type="ChEBI" id="CHEBI:15361"/>
        <dbReference type="ChEBI" id="CHEBI:15377"/>
        <dbReference type="ChEBI" id="CHEBI:28938"/>
        <dbReference type="ChEBI" id="CHEBI:29256"/>
        <dbReference type="ChEBI" id="CHEBI:58717"/>
        <dbReference type="EC" id="4.4.1.13"/>
    </reaction>
</comment>
<dbReference type="GO" id="GO:0019450">
    <property type="term" value="P:L-cysteine catabolic process to pyruvate"/>
    <property type="evidence" value="ECO:0007669"/>
    <property type="project" value="TreeGrafter"/>
</dbReference>
<dbReference type="InterPro" id="IPR015422">
    <property type="entry name" value="PyrdxlP-dep_Trfase_small"/>
</dbReference>
<dbReference type="PROSITE" id="PS00868">
    <property type="entry name" value="CYS_MET_METAB_PP"/>
    <property type="match status" value="1"/>
</dbReference>
<evidence type="ECO:0000313" key="11">
    <source>
        <dbReference type="Proteomes" id="UP000004622"/>
    </source>
</evidence>
<evidence type="ECO:0000256" key="7">
    <source>
        <dbReference type="ARBA" id="ARBA00047625"/>
    </source>
</evidence>
<dbReference type="PANTHER" id="PTHR43500:SF1">
    <property type="entry name" value="CYSTATHIONINE BETA-LYASE-RELATED"/>
    <property type="match status" value="1"/>
</dbReference>
<dbReference type="STRING" id="204799.GCA_001696575_01818"/>
<dbReference type="InterPro" id="IPR015424">
    <property type="entry name" value="PyrdxlP-dep_Trfase"/>
</dbReference>
<protein>
    <submittedName>
        <fullName evidence="10">Cystathionine beta-lyase</fullName>
    </submittedName>
</protein>
<dbReference type="PIRSF" id="PIRSF001434">
    <property type="entry name" value="CGS"/>
    <property type="match status" value="1"/>
</dbReference>
<dbReference type="SUPFAM" id="SSF53383">
    <property type="entry name" value="PLP-dependent transferases"/>
    <property type="match status" value="1"/>
</dbReference>
<feature type="modified residue" description="N6-(pyridoxal phosphate)lysine" evidence="8">
    <location>
        <position position="204"/>
    </location>
</feature>
<dbReference type="EMBL" id="AJXZ01000032">
    <property type="protein sequence ID" value="EIM74071.1"/>
    <property type="molecule type" value="Genomic_DNA"/>
</dbReference>
<dbReference type="GO" id="GO:0030170">
    <property type="term" value="F:pyridoxal phosphate binding"/>
    <property type="evidence" value="ECO:0007669"/>
    <property type="project" value="InterPro"/>
</dbReference>
<accession>I5BWW9</accession>
<evidence type="ECO:0000256" key="8">
    <source>
        <dbReference type="PIRSR" id="PIRSR001434-2"/>
    </source>
</evidence>
<name>I5BWW9_9HYPH</name>
<dbReference type="Pfam" id="PF01053">
    <property type="entry name" value="Cys_Met_Meta_PP"/>
    <property type="match status" value="1"/>
</dbReference>
<dbReference type="FunFam" id="3.40.640.10:FF:000046">
    <property type="entry name" value="Cystathionine gamma-lyase"/>
    <property type="match status" value="1"/>
</dbReference>
<keyword evidence="4 10" id="KW-0456">Lyase</keyword>